<organism evidence="1 2">
    <name type="scientific">Pelagomonas calceolata</name>
    <dbReference type="NCBI Taxonomy" id="35677"/>
    <lineage>
        <taxon>Eukaryota</taxon>
        <taxon>Sar</taxon>
        <taxon>Stramenopiles</taxon>
        <taxon>Ochrophyta</taxon>
        <taxon>Pelagophyceae</taxon>
        <taxon>Pelagomonadales</taxon>
        <taxon>Pelagomonadaceae</taxon>
        <taxon>Pelagomonas</taxon>
    </lineage>
</organism>
<evidence type="ECO:0000313" key="2">
    <source>
        <dbReference type="Proteomes" id="UP000789595"/>
    </source>
</evidence>
<dbReference type="Gene3D" id="3.20.20.80">
    <property type="entry name" value="Glycosidases"/>
    <property type="match status" value="1"/>
</dbReference>
<accession>A0A8J2SUU7</accession>
<sequence length="589" mass="62076">MMQHHSWQGNKFRRFTMAESTMTRAAPGDGEAAGALLATKELVKPEKPGSSIKGILAGAAAASFALGLLAAVTPSTRQAPVGLAGDRWSLTVEGGLGSVDPNYVSFVVDPASLEVVKKYPSYPYPVDFTSPALKALVKELAPALFVITGGNSNCISYADGFDPGSSPKSSADNYLSTYCEGKTYYGNLEPALFKTLLDFAADTGTDLVWHLNMAFGRGHSSAAYEPWDANDAKGLLEAAGSALKGAMLFEELPEKGKKVGFDITPEQMANDLAIMKAALPSKKTLVYGVLNQDSDQDKTTVTDPIYQASKDSIDVVAFSYYMNNAWRRAPENHGSYSGSGRCKFDPKQTAAFMVEPAHRATLDTTSKHFVELGESLGKPVQLIAGAPCTHNKEGTGYGAVDAHVGALWYADALGRVAKQGVRVFARQTLVGAVYGLLGTTTHKHKLAPTPGYWVAVLHKRLMGPSVLGVTARGPEGFSAYAHCSKGASGYTLLLVNFDGDNVTLTLPSHGTRAEYVLTSPDGLTTGSTLANPHPGRTVLNGGAVLAVSKKGELPALDGRSVDGSTKLTVPAEAIAFVVMEEIADGISGC</sequence>
<dbReference type="OrthoDB" id="726732at2759"/>
<reference evidence="1" key="1">
    <citation type="submission" date="2021-11" db="EMBL/GenBank/DDBJ databases">
        <authorList>
            <consortium name="Genoscope - CEA"/>
            <person name="William W."/>
        </authorList>
    </citation>
    <scope>NUCLEOTIDE SEQUENCE</scope>
</reference>
<protein>
    <submittedName>
        <fullName evidence="1">Uncharacterized protein</fullName>
    </submittedName>
</protein>
<comment type="caution">
    <text evidence="1">The sequence shown here is derived from an EMBL/GenBank/DDBJ whole genome shotgun (WGS) entry which is preliminary data.</text>
</comment>
<evidence type="ECO:0000313" key="1">
    <source>
        <dbReference type="EMBL" id="CAH0375271.1"/>
    </source>
</evidence>
<dbReference type="AlphaFoldDB" id="A0A8J2SUU7"/>
<name>A0A8J2SUU7_9STRA</name>
<dbReference type="GO" id="GO:0004566">
    <property type="term" value="F:beta-glucuronidase activity"/>
    <property type="evidence" value="ECO:0007669"/>
    <property type="project" value="TreeGrafter"/>
</dbReference>
<gene>
    <name evidence="1" type="ORF">PECAL_4P25970</name>
</gene>
<dbReference type="SUPFAM" id="SSF51445">
    <property type="entry name" value="(Trans)glycosidases"/>
    <property type="match status" value="1"/>
</dbReference>
<keyword evidence="2" id="KW-1185">Reference proteome</keyword>
<dbReference type="PANTHER" id="PTHR14363:SF17">
    <property type="entry name" value="HEPARANASE-LIKE PROTEIN 3"/>
    <property type="match status" value="1"/>
</dbReference>
<dbReference type="PANTHER" id="PTHR14363">
    <property type="entry name" value="HEPARANASE-RELATED"/>
    <property type="match status" value="1"/>
</dbReference>
<dbReference type="Proteomes" id="UP000789595">
    <property type="component" value="Unassembled WGS sequence"/>
</dbReference>
<proteinExistence type="predicted"/>
<dbReference type="EMBL" id="CAKKNE010000004">
    <property type="protein sequence ID" value="CAH0375271.1"/>
    <property type="molecule type" value="Genomic_DNA"/>
</dbReference>
<dbReference type="InterPro" id="IPR017853">
    <property type="entry name" value="GH"/>
</dbReference>